<dbReference type="GO" id="GO:0016746">
    <property type="term" value="F:acyltransferase activity"/>
    <property type="evidence" value="ECO:0007669"/>
    <property type="project" value="UniProtKB-KW"/>
</dbReference>
<evidence type="ECO:0000313" key="12">
    <source>
        <dbReference type="EMBL" id="MCF2946891.1"/>
    </source>
</evidence>
<evidence type="ECO:0000256" key="1">
    <source>
        <dbReference type="ARBA" id="ARBA00022490"/>
    </source>
</evidence>
<dbReference type="PROSITE" id="PS51192">
    <property type="entry name" value="HELICASE_ATP_BIND_1"/>
    <property type="match status" value="1"/>
</dbReference>
<keyword evidence="3 9" id="KW-0808">Transferase</keyword>
<keyword evidence="8 9" id="KW-0012">Acyltransferase</keyword>
<comment type="similarity">
    <text evidence="9">Belongs to the TmcA family.</text>
</comment>
<name>A0ABS9D1V6_9ALTE</name>
<keyword evidence="1 9" id="KW-0963">Cytoplasm</keyword>
<accession>A0ABS9D1V6</accession>
<sequence>MHSQLQNWLQKRASINSHRQLLVISGDQTWARTNTLAILQSLNSEDILWIGQSTNDYPQIPIKEYKSKLGHEYSNVVLDCFDGFRANAAIALSGTVKSGGLMIMLCPNLTHWPNYPDPEITNRLSFGIDPTNLTSFFLQYLGNAFIEDENLCLLTKDKFIHCIKNVSDEQIQKHFVQQQKAVVAIQKVTLGHRNRPLIITADRGRGKSSALGIAAAELMQQGTRQIIISAPHIDTVSQVFKHIKRLLPTCIKIKNQLKYQDSCIKFVPIDILIIDEPPADVIFIDEAAAIPVKNLTEITQRFSRIVFSTTIHGYEGSGRGFDLRFKKILTQIKPAYSELLLSEPIRWYQDDPLEQFWFNALLYKIQDNELKLSNSLIQHADINCKRISKQQLISSTETLAHIFSLLLNAHYQTSPDDLQRILDCPEVECFVIEQNGEILGTAQIIIEGGESLELLGADISSCKRRVKGHLVAQNISSSYNIPSFAASKQWRITRIAINPRFQSEGLGSQLIEFIKQQAKKQHVDFVSTAFGLNMPLLNFWQKSGFSSLKLSSKIEVSSGEHNCIYALPLNHNANELQKAIQNQFCEDLLFQMDKNLQALDPLVLIQLLGSISTQKDMQTVDKNINPSNLEIIHQFCFGNRPLSSCMRNIKDLLINNLKKVQSLPEQTQSFLTELILQNRDYQYLAKQSNLSGKKQIEQKLKTDLKLLLEYF</sequence>
<dbReference type="SUPFAM" id="SSF52540">
    <property type="entry name" value="P-loop containing nucleoside triphosphate hydrolases"/>
    <property type="match status" value="1"/>
</dbReference>
<dbReference type="PANTHER" id="PTHR10925">
    <property type="entry name" value="N-ACETYLTRANSFERASE 10"/>
    <property type="match status" value="1"/>
</dbReference>
<dbReference type="CDD" id="cd04301">
    <property type="entry name" value="NAT_SF"/>
    <property type="match status" value="1"/>
</dbReference>
<feature type="domain" description="Helicase ATP-binding" evidence="11">
    <location>
        <begin position="188"/>
        <end position="329"/>
    </location>
</feature>
<dbReference type="Pfam" id="PF05127">
    <property type="entry name" value="NAT10_TcmA_helicase"/>
    <property type="match status" value="1"/>
</dbReference>
<dbReference type="InterPro" id="IPR027417">
    <property type="entry name" value="P-loop_NTPase"/>
</dbReference>
<gene>
    <name evidence="9" type="primary">tmcA</name>
    <name evidence="12" type="ORF">L0668_02150</name>
</gene>
<evidence type="ECO:0000256" key="4">
    <source>
        <dbReference type="ARBA" id="ARBA00022694"/>
    </source>
</evidence>
<feature type="binding site" evidence="9">
    <location>
        <position position="346"/>
    </location>
    <ligand>
        <name>ATP</name>
        <dbReference type="ChEBI" id="CHEBI:30616"/>
    </ligand>
</feature>
<dbReference type="EC" id="2.3.1.193" evidence="9"/>
<comment type="caution">
    <text evidence="12">The sequence shown here is derived from an EMBL/GenBank/DDBJ whole genome shotgun (WGS) entry which is preliminary data.</text>
</comment>
<proteinExistence type="inferred from homology"/>
<keyword evidence="4 9" id="KW-0819">tRNA processing</keyword>
<dbReference type="InterPro" id="IPR016181">
    <property type="entry name" value="Acyl_CoA_acyltransferase"/>
</dbReference>
<keyword evidence="7 9" id="KW-0694">RNA-binding</keyword>
<keyword evidence="6 9" id="KW-0067">ATP-binding</keyword>
<dbReference type="HAMAP" id="MF_01886">
    <property type="entry name" value="tRNA_acetyltr_TmcA"/>
    <property type="match status" value="1"/>
</dbReference>
<dbReference type="InterPro" id="IPR038321">
    <property type="entry name" value="TmcA_C_sf"/>
</dbReference>
<dbReference type="Gene3D" id="1.20.120.890">
    <property type="entry name" value="tRNA(Met) cytidine acetyltransferase, tail domain"/>
    <property type="match status" value="1"/>
</dbReference>
<reference evidence="12 13" key="1">
    <citation type="submission" date="2022-01" db="EMBL/GenBank/DDBJ databases">
        <title>Paraglaciecola sp. G1-23.</title>
        <authorList>
            <person name="Jin M.S."/>
            <person name="Han D.M."/>
            <person name="Kim H.M."/>
            <person name="Jeon C.O."/>
        </authorList>
    </citation>
    <scope>NUCLEOTIDE SEQUENCE [LARGE SCALE GENOMIC DNA]</scope>
    <source>
        <strain evidence="12 13">G1-23</strain>
    </source>
</reference>
<evidence type="ECO:0000256" key="5">
    <source>
        <dbReference type="ARBA" id="ARBA00022741"/>
    </source>
</evidence>
<evidence type="ECO:0000259" key="10">
    <source>
        <dbReference type="PROSITE" id="PS51186"/>
    </source>
</evidence>
<evidence type="ECO:0000313" key="13">
    <source>
        <dbReference type="Proteomes" id="UP001521137"/>
    </source>
</evidence>
<dbReference type="Pfam" id="PF13718">
    <property type="entry name" value="GNAT_acetyltr_2"/>
    <property type="match status" value="1"/>
</dbReference>
<dbReference type="PANTHER" id="PTHR10925:SF5">
    <property type="entry name" value="RNA CYTIDINE ACETYLTRANSFERASE"/>
    <property type="match status" value="1"/>
</dbReference>
<keyword evidence="13" id="KW-1185">Reference proteome</keyword>
<keyword evidence="5 9" id="KW-0547">Nucleotide-binding</keyword>
<dbReference type="InterPro" id="IPR024914">
    <property type="entry name" value="tRNA_acetyltr_TmcA"/>
</dbReference>
<dbReference type="Pfam" id="PF08351">
    <property type="entry name" value="TmcA_N"/>
    <property type="match status" value="1"/>
</dbReference>
<evidence type="ECO:0000256" key="3">
    <source>
        <dbReference type="ARBA" id="ARBA00022679"/>
    </source>
</evidence>
<evidence type="ECO:0000256" key="8">
    <source>
        <dbReference type="ARBA" id="ARBA00023315"/>
    </source>
</evidence>
<dbReference type="RefSeq" id="WP_235310408.1">
    <property type="nucleotide sequence ID" value="NZ_JAKGAS010000001.1"/>
</dbReference>
<comment type="caution">
    <text evidence="9">Lacks conserved residue(s) required for the propagation of feature annotation.</text>
</comment>
<dbReference type="SUPFAM" id="SSF55729">
    <property type="entry name" value="Acyl-CoA N-acyltransferases (Nat)"/>
    <property type="match status" value="1"/>
</dbReference>
<organism evidence="12 13">
    <name type="scientific">Paraglaciecola algarum</name>
    <dbReference type="NCBI Taxonomy" id="3050085"/>
    <lineage>
        <taxon>Bacteria</taxon>
        <taxon>Pseudomonadati</taxon>
        <taxon>Pseudomonadota</taxon>
        <taxon>Gammaproteobacteria</taxon>
        <taxon>Alteromonadales</taxon>
        <taxon>Alteromonadaceae</taxon>
        <taxon>Paraglaciecola</taxon>
    </lineage>
</organism>
<evidence type="ECO:0000256" key="7">
    <source>
        <dbReference type="ARBA" id="ARBA00022884"/>
    </source>
</evidence>
<dbReference type="PROSITE" id="PS51186">
    <property type="entry name" value="GNAT"/>
    <property type="match status" value="1"/>
</dbReference>
<dbReference type="Gene3D" id="3.40.50.300">
    <property type="entry name" value="P-loop containing nucleotide triphosphate hydrolases"/>
    <property type="match status" value="1"/>
</dbReference>
<dbReference type="Gene3D" id="3.40.630.30">
    <property type="match status" value="1"/>
</dbReference>
<comment type="function">
    <text evidence="9">Catalyzes the formation of N(4)-acetylcytidine (ac(4)C) at the wobble position of tRNA(Met), by using acetyl-CoA as an acetyl donor and ATP (or GTP).</text>
</comment>
<keyword evidence="2 9" id="KW-0820">tRNA-binding</keyword>
<evidence type="ECO:0000256" key="6">
    <source>
        <dbReference type="ARBA" id="ARBA00022840"/>
    </source>
</evidence>
<dbReference type="InterPro" id="IPR013562">
    <property type="entry name" value="TmcA/NAT10_N"/>
</dbReference>
<dbReference type="InterPro" id="IPR032672">
    <property type="entry name" value="TmcA/NAT10/Kre33"/>
</dbReference>
<dbReference type="InterPro" id="IPR014001">
    <property type="entry name" value="Helicase_ATP-bd"/>
</dbReference>
<evidence type="ECO:0000256" key="2">
    <source>
        <dbReference type="ARBA" id="ARBA00022555"/>
    </source>
</evidence>
<evidence type="ECO:0000259" key="11">
    <source>
        <dbReference type="PROSITE" id="PS51192"/>
    </source>
</evidence>
<feature type="domain" description="N-acetyltransferase" evidence="10">
    <location>
        <begin position="382"/>
        <end position="570"/>
    </location>
</feature>
<dbReference type="InterPro" id="IPR007807">
    <property type="entry name" value="TcmA/NAT10_helicase"/>
</dbReference>
<dbReference type="EMBL" id="JAKGAS010000001">
    <property type="protein sequence ID" value="MCF2946891.1"/>
    <property type="molecule type" value="Genomic_DNA"/>
</dbReference>
<dbReference type="Gene3D" id="3.40.50.11040">
    <property type="match status" value="1"/>
</dbReference>
<dbReference type="InterPro" id="IPR000182">
    <property type="entry name" value="GNAT_dom"/>
</dbReference>
<comment type="catalytic activity">
    <reaction evidence="9">
        <text>cytidine(34) in elongator tRNA(Met) + acetyl-CoA + ATP + H2O = N(4)-acetylcytidine(34) in elongator tRNA(Met) + ADP + phosphate + CoA + H(+)</text>
        <dbReference type="Rhea" id="RHEA:43788"/>
        <dbReference type="Rhea" id="RHEA-COMP:10693"/>
        <dbReference type="Rhea" id="RHEA-COMP:10694"/>
        <dbReference type="ChEBI" id="CHEBI:15377"/>
        <dbReference type="ChEBI" id="CHEBI:15378"/>
        <dbReference type="ChEBI" id="CHEBI:30616"/>
        <dbReference type="ChEBI" id="CHEBI:43474"/>
        <dbReference type="ChEBI" id="CHEBI:57287"/>
        <dbReference type="ChEBI" id="CHEBI:57288"/>
        <dbReference type="ChEBI" id="CHEBI:74900"/>
        <dbReference type="ChEBI" id="CHEBI:82748"/>
        <dbReference type="ChEBI" id="CHEBI:456216"/>
        <dbReference type="EC" id="2.3.1.193"/>
    </reaction>
</comment>
<feature type="binding site" evidence="9">
    <location>
        <position position="178"/>
    </location>
    <ligand>
        <name>ATP</name>
        <dbReference type="ChEBI" id="CHEBI:30616"/>
    </ligand>
</feature>
<evidence type="ECO:0000256" key="9">
    <source>
        <dbReference type="HAMAP-Rule" id="MF_01886"/>
    </source>
</evidence>
<protein>
    <recommendedName>
        <fullName evidence="9">tRNA(Met) cytidine acetyltransferase TmcA</fullName>
        <ecNumber evidence="9">2.3.1.193</ecNumber>
    </recommendedName>
</protein>
<comment type="subcellular location">
    <subcellularLocation>
        <location evidence="9">Cytoplasm</location>
    </subcellularLocation>
</comment>
<dbReference type="Proteomes" id="UP001521137">
    <property type="component" value="Unassembled WGS sequence"/>
</dbReference>